<organism evidence="1 2">
    <name type="scientific">Marinigracilibium pacificum</name>
    <dbReference type="NCBI Taxonomy" id="2729599"/>
    <lineage>
        <taxon>Bacteria</taxon>
        <taxon>Pseudomonadati</taxon>
        <taxon>Bacteroidota</taxon>
        <taxon>Cytophagia</taxon>
        <taxon>Cytophagales</taxon>
        <taxon>Flammeovirgaceae</taxon>
        <taxon>Marinigracilibium</taxon>
    </lineage>
</organism>
<name>A0A848JCV5_9BACT</name>
<keyword evidence="2" id="KW-1185">Reference proteome</keyword>
<accession>A0A848JCV5</accession>
<evidence type="ECO:0000313" key="1">
    <source>
        <dbReference type="EMBL" id="NMM50832.1"/>
    </source>
</evidence>
<gene>
    <name evidence="1" type="ORF">HH304_20655</name>
</gene>
<dbReference type="AlphaFoldDB" id="A0A848JCV5"/>
<reference evidence="1 2" key="1">
    <citation type="submission" date="2020-04" db="EMBL/GenBank/DDBJ databases">
        <title>Flammeovirgaceae bacterium KN852 isolated from deep sea.</title>
        <authorList>
            <person name="Zhang D.-C."/>
        </authorList>
    </citation>
    <scope>NUCLEOTIDE SEQUENCE [LARGE SCALE GENOMIC DNA]</scope>
    <source>
        <strain evidence="1 2">KN852</strain>
    </source>
</reference>
<dbReference type="RefSeq" id="WP_169685200.1">
    <property type="nucleotide sequence ID" value="NZ_JABBNU010000017.1"/>
</dbReference>
<dbReference type="Gene3D" id="3.90.180.10">
    <property type="entry name" value="Medium-chain alcohol dehydrogenases, catalytic domain"/>
    <property type="match status" value="1"/>
</dbReference>
<dbReference type="EMBL" id="JABBNU010000017">
    <property type="protein sequence ID" value="NMM50832.1"/>
    <property type="molecule type" value="Genomic_DNA"/>
</dbReference>
<protein>
    <submittedName>
        <fullName evidence="1">DUF2855 family protein</fullName>
    </submittedName>
</protein>
<dbReference type="InterPro" id="IPR021276">
    <property type="entry name" value="DUF2855"/>
</dbReference>
<dbReference type="Proteomes" id="UP000559010">
    <property type="component" value="Unassembled WGS sequence"/>
</dbReference>
<dbReference type="Pfam" id="PF11017">
    <property type="entry name" value="DUF2855"/>
    <property type="match status" value="1"/>
</dbReference>
<evidence type="ECO:0000313" key="2">
    <source>
        <dbReference type="Proteomes" id="UP000559010"/>
    </source>
</evidence>
<comment type="caution">
    <text evidence="1">The sequence shown here is derived from an EMBL/GenBank/DDBJ whole genome shotgun (WGS) entry which is preliminary data.</text>
</comment>
<sequence length="366" mass="41577">METINSLDFTVKTDELQKTQFVEKTYSDELAADQVILKINKFSFTTNNITYGVVGEQMNYWKFFPTQSGYGIIPVWGVAEVILSNHPEIQVGQKYYGYYPMGHHLLVTADKVSPRGFIDASEHRQGLSAIYNYYSNTAQDPAFTPETEEYISIFRPLFGTAFLINDFLAEHNFFDAKQIVIISASSKTAQALACLVAHHKSENQSDLNLIGLTSSRNKDFVDHLGWYDKVISYDSVGEIDPSNKTVIVDFAGNHQLQFEIQTLLGENLVYDCHVGFTDRNNLEGENSLPKKPEFFFAPGQAEKRRKEWGSAIFQQNIGKAWQHFLKEIQSKVVIKEHAGKQGLEQLYFKMLNGEIDPQHGNIVSFK</sequence>
<proteinExistence type="predicted"/>